<dbReference type="InterPro" id="IPR052560">
    <property type="entry name" value="RdDP_mobile_element"/>
</dbReference>
<sequence length="540" mass="61140">MDKSFFGLSIFSWNADGVGSRIVEIRDFIDKHSPDIFLIQETHLRPEHSFKIPNYTCYRNERTHPAPVRGGTAILIKNFISHYHVPTPPLFTGVEGTLITITPIDYDPILVGSIYIPPINNYFRNLGAALDTIFNFNSKTILVGDLNAKHTSWGCHCGDTRGNRLYNYIVNNSIDVLAPPTPTRYGINSASIIDYALIKNLNWPSSTENLYLHTARSTSEIENEVRDLTSEILTAHGNASKPVTHSEVPFVQGELKLLFKERNRARKIWQFTRHPQDKTTLNRLQNAIKRKVNLYRQQVWEDHLTSLDTEDGSLWGTAKAFRRKATPISALNGPTGTVLSDTHKTELIAQSLESQFQLNDIQNPHKDEYITNTVDAYFSANNNNTDQITPALPSEIISYIKRIKVCKCPGRDGITNKMLKHLPLITIFKITNIINNMLNLRYFPSAWKTAVVVPILKPGKDPTLAESHRPISLLPILSKLAEKIISTRLNDFLENNKILIPDQHGFRPRLSTTHQLLRVVEYIKEGNNMGQCTAAVFLDI</sequence>
<keyword evidence="2" id="KW-0548">Nucleotidyltransferase</keyword>
<dbReference type="Pfam" id="PF03372">
    <property type="entry name" value="Exo_endo_phos"/>
    <property type="match status" value="1"/>
</dbReference>
<dbReference type="EMBL" id="BMAU01021230">
    <property type="protein sequence ID" value="GFY01884.1"/>
    <property type="molecule type" value="Genomic_DNA"/>
</dbReference>
<evidence type="ECO:0000313" key="3">
    <source>
        <dbReference type="Proteomes" id="UP000887159"/>
    </source>
</evidence>
<organism evidence="2 3">
    <name type="scientific">Trichonephila clavipes</name>
    <name type="common">Golden silk orbweaver</name>
    <name type="synonym">Nephila clavipes</name>
    <dbReference type="NCBI Taxonomy" id="2585209"/>
    <lineage>
        <taxon>Eukaryota</taxon>
        <taxon>Metazoa</taxon>
        <taxon>Ecdysozoa</taxon>
        <taxon>Arthropoda</taxon>
        <taxon>Chelicerata</taxon>
        <taxon>Arachnida</taxon>
        <taxon>Araneae</taxon>
        <taxon>Araneomorphae</taxon>
        <taxon>Entelegynae</taxon>
        <taxon>Araneoidea</taxon>
        <taxon>Nephilidae</taxon>
        <taxon>Trichonephila</taxon>
    </lineage>
</organism>
<dbReference type="SUPFAM" id="SSF56672">
    <property type="entry name" value="DNA/RNA polymerases"/>
    <property type="match status" value="1"/>
</dbReference>
<evidence type="ECO:0000259" key="1">
    <source>
        <dbReference type="Pfam" id="PF03372"/>
    </source>
</evidence>
<keyword evidence="2" id="KW-0808">Transferase</keyword>
<dbReference type="PANTHER" id="PTHR36688">
    <property type="entry name" value="ENDO/EXONUCLEASE/PHOSPHATASE DOMAIN-CONTAINING PROTEIN"/>
    <property type="match status" value="1"/>
</dbReference>
<dbReference type="AlphaFoldDB" id="A0A8X6VBY7"/>
<dbReference type="Gene3D" id="3.60.10.10">
    <property type="entry name" value="Endonuclease/exonuclease/phosphatase"/>
    <property type="match status" value="1"/>
</dbReference>
<feature type="domain" description="Endonuclease/exonuclease/phosphatase" evidence="1">
    <location>
        <begin position="12"/>
        <end position="204"/>
    </location>
</feature>
<dbReference type="SUPFAM" id="SSF56219">
    <property type="entry name" value="DNase I-like"/>
    <property type="match status" value="1"/>
</dbReference>
<dbReference type="GO" id="GO:0003964">
    <property type="term" value="F:RNA-directed DNA polymerase activity"/>
    <property type="evidence" value="ECO:0007669"/>
    <property type="project" value="UniProtKB-KW"/>
</dbReference>
<keyword evidence="3" id="KW-1185">Reference proteome</keyword>
<keyword evidence="2" id="KW-0695">RNA-directed DNA polymerase</keyword>
<accession>A0A8X6VBY7</accession>
<comment type="caution">
    <text evidence="2">The sequence shown here is derived from an EMBL/GenBank/DDBJ whole genome shotgun (WGS) entry which is preliminary data.</text>
</comment>
<gene>
    <name evidence="2" type="primary">X-element ORF2</name>
    <name evidence="2" type="ORF">TNCV_1468711</name>
</gene>
<reference evidence="2" key="1">
    <citation type="submission" date="2020-08" db="EMBL/GenBank/DDBJ databases">
        <title>Multicomponent nature underlies the extraordinary mechanical properties of spider dragline silk.</title>
        <authorList>
            <person name="Kono N."/>
            <person name="Nakamura H."/>
            <person name="Mori M."/>
            <person name="Yoshida Y."/>
            <person name="Ohtoshi R."/>
            <person name="Malay A.D."/>
            <person name="Moran D.A.P."/>
            <person name="Tomita M."/>
            <person name="Numata K."/>
            <person name="Arakawa K."/>
        </authorList>
    </citation>
    <scope>NUCLEOTIDE SEQUENCE</scope>
</reference>
<evidence type="ECO:0000313" key="2">
    <source>
        <dbReference type="EMBL" id="GFY01884.1"/>
    </source>
</evidence>
<dbReference type="InterPro" id="IPR005135">
    <property type="entry name" value="Endo/exonuclease/phosphatase"/>
</dbReference>
<dbReference type="Proteomes" id="UP000887159">
    <property type="component" value="Unassembled WGS sequence"/>
</dbReference>
<dbReference type="PANTHER" id="PTHR36688:SF2">
    <property type="entry name" value="ENDONUCLEASE_EXONUCLEASE_PHOSPHATASE DOMAIN-CONTAINING PROTEIN"/>
    <property type="match status" value="1"/>
</dbReference>
<protein>
    <submittedName>
        <fullName evidence="2">Probable RNA-directed DNA polymerase from transposon X-element</fullName>
    </submittedName>
</protein>
<dbReference type="InterPro" id="IPR043502">
    <property type="entry name" value="DNA/RNA_pol_sf"/>
</dbReference>
<proteinExistence type="predicted"/>
<name>A0A8X6VBY7_TRICX</name>
<dbReference type="InterPro" id="IPR036691">
    <property type="entry name" value="Endo/exonu/phosph_ase_sf"/>
</dbReference>